<keyword evidence="2" id="KW-1185">Reference proteome</keyword>
<proteinExistence type="predicted"/>
<reference evidence="1 2" key="1">
    <citation type="submission" date="2023-01" db="EMBL/GenBank/DDBJ databases">
        <title>Thalassococcus onchidii sp. nov., isolated from a marine invertebrate from the South China Sea.</title>
        <authorList>
            <person name="Xu S."/>
            <person name="Liu Z."/>
            <person name="Xu Y."/>
        </authorList>
    </citation>
    <scope>NUCLEOTIDE SEQUENCE [LARGE SCALE GENOMIC DNA]</scope>
    <source>
        <strain evidence="1 2">KCTC 32084</strain>
    </source>
</reference>
<comment type="caution">
    <text evidence="1">The sequence shown here is derived from an EMBL/GenBank/DDBJ whole genome shotgun (WGS) entry which is preliminary data.</text>
</comment>
<protein>
    <submittedName>
        <fullName evidence="1">Uncharacterized protein</fullName>
    </submittedName>
</protein>
<dbReference type="Proteomes" id="UP001210720">
    <property type="component" value="Unassembled WGS sequence"/>
</dbReference>
<dbReference type="RefSeq" id="WP_271431224.1">
    <property type="nucleotide sequence ID" value="NZ_JAQIOY010000001.1"/>
</dbReference>
<gene>
    <name evidence="1" type="ORF">PFY00_04070</name>
</gene>
<sequence length="45" mass="5173">MYFISAPVRISQDQCDAQSDARLDLYHMQVTAKATRVMLGTLQWI</sequence>
<accession>A0ABT4XPL0</accession>
<dbReference type="EMBL" id="JAQIOY010000001">
    <property type="protein sequence ID" value="MDA7423891.1"/>
    <property type="molecule type" value="Genomic_DNA"/>
</dbReference>
<organism evidence="1 2">
    <name type="scientific">Thalassococcus lentus</name>
    <dbReference type="NCBI Taxonomy" id="1210524"/>
    <lineage>
        <taxon>Bacteria</taxon>
        <taxon>Pseudomonadati</taxon>
        <taxon>Pseudomonadota</taxon>
        <taxon>Alphaproteobacteria</taxon>
        <taxon>Rhodobacterales</taxon>
        <taxon>Roseobacteraceae</taxon>
        <taxon>Thalassococcus</taxon>
    </lineage>
</organism>
<evidence type="ECO:0000313" key="1">
    <source>
        <dbReference type="EMBL" id="MDA7423891.1"/>
    </source>
</evidence>
<name>A0ABT4XPL0_9RHOB</name>
<evidence type="ECO:0000313" key="2">
    <source>
        <dbReference type="Proteomes" id="UP001210720"/>
    </source>
</evidence>